<evidence type="ECO:0000313" key="1">
    <source>
        <dbReference type="EMBL" id="KAJ3813309.1"/>
    </source>
</evidence>
<organism evidence="1 2">
    <name type="scientific">Lentinula aff. lateritia</name>
    <dbReference type="NCBI Taxonomy" id="2804960"/>
    <lineage>
        <taxon>Eukaryota</taxon>
        <taxon>Fungi</taxon>
        <taxon>Dikarya</taxon>
        <taxon>Basidiomycota</taxon>
        <taxon>Agaricomycotina</taxon>
        <taxon>Agaricomycetes</taxon>
        <taxon>Agaricomycetidae</taxon>
        <taxon>Agaricales</taxon>
        <taxon>Marasmiineae</taxon>
        <taxon>Omphalotaceae</taxon>
        <taxon>Lentinula</taxon>
    </lineage>
</organism>
<dbReference type="Proteomes" id="UP001163835">
    <property type="component" value="Unassembled WGS sequence"/>
</dbReference>
<keyword evidence="2" id="KW-1185">Reference proteome</keyword>
<gene>
    <name evidence="1" type="ORF">F5876DRAFT_35460</name>
</gene>
<comment type="caution">
    <text evidence="1">The sequence shown here is derived from an EMBL/GenBank/DDBJ whole genome shotgun (WGS) entry which is preliminary data.</text>
</comment>
<proteinExistence type="predicted"/>
<sequence>MPSSSTRATPEPKQDGPLLAIGKQCSHPTCHLVDFLPFKCQHCQESFCQDHYKVAEHSCPDYDESKHNRIAPNCPLCNEPVAIRPGTDPNVRMEAHFATECSVMTGHVAKKSTPICAQRKCGKVLFAPIHCDKCRKSFCPSHRFPGDHACNTTHPARSRAPANASPFMLNVKAASHAASSTAGAIKKTMSSNTNASVAAPSQVPVPTSKSAPPMPNPFSKVDRRAKLERESMRRALQERAKKGLLTEEEKLRLASQEAEEAQERGKRGDCVMM</sequence>
<protein>
    <submittedName>
        <fullName evidence="1">Uncharacterized protein</fullName>
    </submittedName>
</protein>
<accession>A0ACC1U888</accession>
<name>A0ACC1U888_9AGAR</name>
<dbReference type="EMBL" id="MU794997">
    <property type="protein sequence ID" value="KAJ3813309.1"/>
    <property type="molecule type" value="Genomic_DNA"/>
</dbReference>
<evidence type="ECO:0000313" key="2">
    <source>
        <dbReference type="Proteomes" id="UP001163835"/>
    </source>
</evidence>
<reference evidence="1" key="1">
    <citation type="submission" date="2022-09" db="EMBL/GenBank/DDBJ databases">
        <title>A Global Phylogenomic Analysis of the Shiitake Genus Lentinula.</title>
        <authorList>
            <consortium name="DOE Joint Genome Institute"/>
            <person name="Sierra-Patev S."/>
            <person name="Min B."/>
            <person name="Naranjo-Ortiz M."/>
            <person name="Looney B."/>
            <person name="Konkel Z."/>
            <person name="Slot J.C."/>
            <person name="Sakamoto Y."/>
            <person name="Steenwyk J.L."/>
            <person name="Rokas A."/>
            <person name="Carro J."/>
            <person name="Camarero S."/>
            <person name="Ferreira P."/>
            <person name="Molpeceres G."/>
            <person name="Ruiz-Duenas F.J."/>
            <person name="Serrano A."/>
            <person name="Henrissat B."/>
            <person name="Drula E."/>
            <person name="Hughes K.W."/>
            <person name="Mata J.L."/>
            <person name="Ishikawa N.K."/>
            <person name="Vargas-Isla R."/>
            <person name="Ushijima S."/>
            <person name="Smith C.A."/>
            <person name="Ahrendt S."/>
            <person name="Andreopoulos W."/>
            <person name="He G."/>
            <person name="Labutti K."/>
            <person name="Lipzen A."/>
            <person name="Ng V."/>
            <person name="Riley R."/>
            <person name="Sandor L."/>
            <person name="Barry K."/>
            <person name="Martinez A.T."/>
            <person name="Xiao Y."/>
            <person name="Gibbons J.G."/>
            <person name="Terashima K."/>
            <person name="Grigoriev I.V."/>
            <person name="Hibbett D.S."/>
        </authorList>
    </citation>
    <scope>NUCLEOTIDE SEQUENCE</scope>
    <source>
        <strain evidence="1">TMI1499</strain>
    </source>
</reference>